<gene>
    <name evidence="1" type="ORF">P168DRAFT_242275</name>
</gene>
<dbReference type="OrthoDB" id="4191831at2759"/>
<dbReference type="GeneID" id="36541317"/>
<dbReference type="Proteomes" id="UP000234254">
    <property type="component" value="Unassembled WGS sequence"/>
</dbReference>
<evidence type="ECO:0000313" key="1">
    <source>
        <dbReference type="EMBL" id="PKY01212.1"/>
    </source>
</evidence>
<name>A0A2I1CUA4_ASPC2</name>
<keyword evidence="2" id="KW-1185">Reference proteome</keyword>
<evidence type="ECO:0008006" key="3">
    <source>
        <dbReference type="Google" id="ProtNLM"/>
    </source>
</evidence>
<accession>A0A2I1CUA4</accession>
<dbReference type="SUPFAM" id="SSF81383">
    <property type="entry name" value="F-box domain"/>
    <property type="match status" value="1"/>
</dbReference>
<dbReference type="EMBL" id="MSFM01000012">
    <property type="protein sequence ID" value="PKY01212.1"/>
    <property type="molecule type" value="Genomic_DNA"/>
</dbReference>
<dbReference type="InterPro" id="IPR036047">
    <property type="entry name" value="F-box-like_dom_sf"/>
</dbReference>
<proteinExistence type="predicted"/>
<dbReference type="RefSeq" id="XP_024689806.1">
    <property type="nucleotide sequence ID" value="XM_024833793.1"/>
</dbReference>
<reference evidence="1" key="1">
    <citation type="submission" date="2016-12" db="EMBL/GenBank/DDBJ databases">
        <title>The genomes of Aspergillus section Nigri reveals drivers in fungal speciation.</title>
        <authorList>
            <consortium name="DOE Joint Genome Institute"/>
            <person name="Vesth T.C."/>
            <person name="Nybo J."/>
            <person name="Theobald S."/>
            <person name="Brandl J."/>
            <person name="Frisvad J.C."/>
            <person name="Nielsen K.F."/>
            <person name="Lyhne E.K."/>
            <person name="Kogle M.E."/>
            <person name="Kuo A."/>
            <person name="Riley R."/>
            <person name="Clum A."/>
            <person name="Nolan M."/>
            <person name="Lipzen A."/>
            <person name="Salamov A."/>
            <person name="Henrissat B."/>
            <person name="Wiebenga A."/>
            <person name="De vries R.P."/>
            <person name="Grigoriev I.V."/>
            <person name="Mortensen U.H."/>
            <person name="Andersen M.R."/>
            <person name="Baker S.E."/>
        </authorList>
    </citation>
    <scope>NUCLEOTIDE SEQUENCE</scope>
    <source>
        <strain evidence="1">IBT 28561</strain>
    </source>
</reference>
<evidence type="ECO:0000313" key="2">
    <source>
        <dbReference type="Proteomes" id="UP000234254"/>
    </source>
</evidence>
<dbReference type="VEuPathDB" id="FungiDB:P168DRAFT_242275"/>
<dbReference type="AlphaFoldDB" id="A0A2I1CUA4"/>
<organism evidence="1 2">
    <name type="scientific">Aspergillus campestris (strain IBT 28561)</name>
    <dbReference type="NCBI Taxonomy" id="1392248"/>
    <lineage>
        <taxon>Eukaryota</taxon>
        <taxon>Fungi</taxon>
        <taxon>Dikarya</taxon>
        <taxon>Ascomycota</taxon>
        <taxon>Pezizomycotina</taxon>
        <taxon>Eurotiomycetes</taxon>
        <taxon>Eurotiomycetidae</taxon>
        <taxon>Eurotiales</taxon>
        <taxon>Aspergillaceae</taxon>
        <taxon>Aspergillus</taxon>
        <taxon>Aspergillus subgen. Circumdati</taxon>
    </lineage>
</organism>
<sequence length="475" mass="54500">KHQTLSGFHTCPVEILGLIFKFLSPAELRVLCFVNKDFCTATEPFLYSKVRWIWKEGHPPPPITLLLRTIICKPQLAAYITNIHLDVDFPWRCAWSQGFPKVPVGSDMDEFIIFIRGTGVPYADLWIQALRNGRIDAFVALLLAQPLNLRYLYLGNVFTQESTLIGMVFRLSLFKPMDYKLPGFQHLQDVSLLFCECQNPAHDKKIRNTADVLPLFYLPNIQHLSVSIENPVTFTWPTGHLPDPLNLTSLHLTSVWEIYLGELLSVTRNLKALNYHWHYDEGITFRDQFATPVIDLGRLAGAISHVRGTLTDLTITASCARGRGGPFNPAVKTQGLLDVLINLDMVKRLEVPWVFLVGFAQDTTRRLQDVIPRNIEFLFISDNLKNQNEDDMFHSDERHNWPVWEWEDRAILGLIQTWLEHWKTCTPYLRGVTLLISYIDTDIGEWGPSVRDELRELGARYGVSLELIVDNTCSW</sequence>
<protein>
    <recommendedName>
        <fullName evidence="3">F-box domain-containing protein</fullName>
    </recommendedName>
</protein>
<comment type="caution">
    <text evidence="1">The sequence shown here is derived from an EMBL/GenBank/DDBJ whole genome shotgun (WGS) entry which is preliminary data.</text>
</comment>
<feature type="non-terminal residue" evidence="1">
    <location>
        <position position="1"/>
    </location>
</feature>